<dbReference type="PANTHER" id="PTHR16423">
    <property type="entry name" value="TREM-LIKE TRANSCRIPT PROTEIN"/>
    <property type="match status" value="1"/>
</dbReference>
<protein>
    <submittedName>
        <fullName evidence="8">CLM5 protein</fullName>
    </submittedName>
</protein>
<evidence type="ECO:0000256" key="3">
    <source>
        <dbReference type="ARBA" id="ARBA00023319"/>
    </source>
</evidence>
<gene>
    <name evidence="8" type="primary">Cd300ld</name>
    <name evidence="8" type="ORF">SAKLUC_R01324</name>
</gene>
<evidence type="ECO:0000256" key="4">
    <source>
        <dbReference type="SAM" id="MobiDB-lite"/>
    </source>
</evidence>
<dbReference type="InterPro" id="IPR013783">
    <property type="entry name" value="Ig-like_fold"/>
</dbReference>
<evidence type="ECO:0000256" key="2">
    <source>
        <dbReference type="ARBA" id="ARBA00023157"/>
    </source>
</evidence>
<dbReference type="InterPro" id="IPR007110">
    <property type="entry name" value="Ig-like_dom"/>
</dbReference>
<name>A0A7K8YT72_9PASS</name>
<feature type="compositionally biased region" description="Polar residues" evidence="4">
    <location>
        <begin position="207"/>
        <end position="216"/>
    </location>
</feature>
<sequence length="278" mass="30833">LRALLLLLLCFPGVQAEAPYAEERRREGSTLYVQCPYTDKVKNLWKVWCRLEGEQCREIVRTSYYSQTAAKTTIKDNPPAGTVSVTMTDLKTEDSGIYFCAYYSSGYIALKTVSLNVYKGSFQLGRECHSACFGISPHLLVVLQGPSSSQPRSQAMSLSNVNTFILLSVILSILLILALITSVTLCVRLHKVLGRTGNQEVDDTYDNSEGTAQPGSTGRRESPKDDIKGLKHMNLDLQSRPSPVDPLYCNIEPSQAHRDPQGENVEYAVIAFSQFPRS</sequence>
<feature type="compositionally biased region" description="Basic and acidic residues" evidence="4">
    <location>
        <begin position="218"/>
        <end position="227"/>
    </location>
</feature>
<reference evidence="8 9" key="1">
    <citation type="submission" date="2019-09" db="EMBL/GenBank/DDBJ databases">
        <title>Bird 10,000 Genomes (B10K) Project - Family phase.</title>
        <authorList>
            <person name="Zhang G."/>
        </authorList>
    </citation>
    <scope>NUCLEOTIDE SEQUENCE [LARGE SCALE GENOMIC DNA]</scope>
    <source>
        <strain evidence="8">B10K-DU-001-06</strain>
        <tissue evidence="8">Muscle</tissue>
    </source>
</reference>
<feature type="region of interest" description="Disordered" evidence="4">
    <location>
        <begin position="199"/>
        <end position="227"/>
    </location>
</feature>
<feature type="transmembrane region" description="Helical" evidence="5">
    <location>
        <begin position="164"/>
        <end position="187"/>
    </location>
</feature>
<dbReference type="InterPro" id="IPR052314">
    <property type="entry name" value="Immune_rcpt_domain"/>
</dbReference>
<evidence type="ECO:0000313" key="8">
    <source>
        <dbReference type="EMBL" id="NXG06205.1"/>
    </source>
</evidence>
<evidence type="ECO:0000256" key="5">
    <source>
        <dbReference type="SAM" id="Phobius"/>
    </source>
</evidence>
<dbReference type="SMART" id="SM00409">
    <property type="entry name" value="IG"/>
    <property type="match status" value="1"/>
</dbReference>
<keyword evidence="5" id="KW-1133">Transmembrane helix</keyword>
<feature type="non-terminal residue" evidence="8">
    <location>
        <position position="1"/>
    </location>
</feature>
<dbReference type="InterPro" id="IPR036179">
    <property type="entry name" value="Ig-like_dom_sf"/>
</dbReference>
<evidence type="ECO:0000313" key="9">
    <source>
        <dbReference type="Proteomes" id="UP000558958"/>
    </source>
</evidence>
<feature type="domain" description="Ig-like" evidence="7">
    <location>
        <begin position="12"/>
        <end position="114"/>
    </location>
</feature>
<feature type="signal peptide" evidence="6">
    <location>
        <begin position="1"/>
        <end position="16"/>
    </location>
</feature>
<keyword evidence="9" id="KW-1185">Reference proteome</keyword>
<dbReference type="Pfam" id="PF07686">
    <property type="entry name" value="V-set"/>
    <property type="match status" value="1"/>
</dbReference>
<dbReference type="InterPro" id="IPR013106">
    <property type="entry name" value="Ig_V-set"/>
</dbReference>
<evidence type="ECO:0000256" key="1">
    <source>
        <dbReference type="ARBA" id="ARBA00022729"/>
    </source>
</evidence>
<dbReference type="SUPFAM" id="SSF48726">
    <property type="entry name" value="Immunoglobulin"/>
    <property type="match status" value="1"/>
</dbReference>
<proteinExistence type="predicted"/>
<dbReference type="InterPro" id="IPR003599">
    <property type="entry name" value="Ig_sub"/>
</dbReference>
<dbReference type="GO" id="GO:0009986">
    <property type="term" value="C:cell surface"/>
    <property type="evidence" value="ECO:0007669"/>
    <property type="project" value="TreeGrafter"/>
</dbReference>
<feature type="chain" id="PRO_5029872509" evidence="6">
    <location>
        <begin position="17"/>
        <end position="278"/>
    </location>
</feature>
<feature type="non-terminal residue" evidence="8">
    <location>
        <position position="278"/>
    </location>
</feature>
<dbReference type="GO" id="GO:0038023">
    <property type="term" value="F:signaling receptor activity"/>
    <property type="evidence" value="ECO:0007669"/>
    <property type="project" value="TreeGrafter"/>
</dbReference>
<keyword evidence="5" id="KW-0812">Transmembrane</keyword>
<dbReference type="Gene3D" id="2.60.40.10">
    <property type="entry name" value="Immunoglobulins"/>
    <property type="match status" value="1"/>
</dbReference>
<dbReference type="PANTHER" id="PTHR16423:SF6">
    <property type="entry name" value="TRIGGERING RECEPTOR EXPRESSED ON MYELOID CELLS 2-RELATED"/>
    <property type="match status" value="1"/>
</dbReference>
<evidence type="ECO:0000259" key="7">
    <source>
        <dbReference type="PROSITE" id="PS50835"/>
    </source>
</evidence>
<dbReference type="PROSITE" id="PS50835">
    <property type="entry name" value="IG_LIKE"/>
    <property type="match status" value="1"/>
</dbReference>
<dbReference type="AlphaFoldDB" id="A0A7K8YT72"/>
<keyword evidence="3" id="KW-0393">Immunoglobulin domain</keyword>
<keyword evidence="2" id="KW-1015">Disulfide bond</keyword>
<dbReference type="EMBL" id="VWZD01007341">
    <property type="protein sequence ID" value="NXG06205.1"/>
    <property type="molecule type" value="Genomic_DNA"/>
</dbReference>
<keyword evidence="5" id="KW-0472">Membrane</keyword>
<dbReference type="SMART" id="SM00406">
    <property type="entry name" value="IGv"/>
    <property type="match status" value="1"/>
</dbReference>
<organism evidence="8 9">
    <name type="scientific">Sakesphorus luctuosus</name>
    <dbReference type="NCBI Taxonomy" id="419690"/>
    <lineage>
        <taxon>Eukaryota</taxon>
        <taxon>Metazoa</taxon>
        <taxon>Chordata</taxon>
        <taxon>Craniata</taxon>
        <taxon>Vertebrata</taxon>
        <taxon>Euteleostomi</taxon>
        <taxon>Archelosauria</taxon>
        <taxon>Archosauria</taxon>
        <taxon>Dinosauria</taxon>
        <taxon>Saurischia</taxon>
        <taxon>Theropoda</taxon>
        <taxon>Coelurosauria</taxon>
        <taxon>Aves</taxon>
        <taxon>Neognathae</taxon>
        <taxon>Neoaves</taxon>
        <taxon>Telluraves</taxon>
        <taxon>Australaves</taxon>
        <taxon>Passeriformes</taxon>
        <taxon>Thamnophilidae</taxon>
        <taxon>Sakesphorus</taxon>
    </lineage>
</organism>
<accession>A0A7K8YT72</accession>
<dbReference type="Proteomes" id="UP000558958">
    <property type="component" value="Unassembled WGS sequence"/>
</dbReference>
<comment type="caution">
    <text evidence="8">The sequence shown here is derived from an EMBL/GenBank/DDBJ whole genome shotgun (WGS) entry which is preliminary data.</text>
</comment>
<evidence type="ECO:0000256" key="6">
    <source>
        <dbReference type="SAM" id="SignalP"/>
    </source>
</evidence>
<keyword evidence="1 6" id="KW-0732">Signal</keyword>